<reference evidence="2" key="1">
    <citation type="submission" date="2013-02" db="EMBL/GenBank/DDBJ databases">
        <authorList>
            <person name="Hughes D."/>
        </authorList>
    </citation>
    <scope>NUCLEOTIDE SEQUENCE</scope>
    <source>
        <strain>Durham</strain>
        <strain evidence="2">NC isolate 2 -- Noor lab</strain>
    </source>
</reference>
<sequence>LECTLSPFVSGSSSEKIPYVFLPLRGQIIYPSREINFAAMRTPVCAVTGSQYLTTNGWAELRNPIDTDFPF</sequence>
<dbReference type="Proteomes" id="UP000015102">
    <property type="component" value="Unassembled WGS sequence"/>
</dbReference>
<dbReference type="AlphaFoldDB" id="T1GI41"/>
<organism evidence="1 2">
    <name type="scientific">Megaselia scalaris</name>
    <name type="common">Humpbacked fly</name>
    <name type="synonym">Phora scalaris</name>
    <dbReference type="NCBI Taxonomy" id="36166"/>
    <lineage>
        <taxon>Eukaryota</taxon>
        <taxon>Metazoa</taxon>
        <taxon>Ecdysozoa</taxon>
        <taxon>Arthropoda</taxon>
        <taxon>Hexapoda</taxon>
        <taxon>Insecta</taxon>
        <taxon>Pterygota</taxon>
        <taxon>Neoptera</taxon>
        <taxon>Endopterygota</taxon>
        <taxon>Diptera</taxon>
        <taxon>Brachycera</taxon>
        <taxon>Muscomorpha</taxon>
        <taxon>Platypezoidea</taxon>
        <taxon>Phoridae</taxon>
        <taxon>Megaseliini</taxon>
        <taxon>Megaselia</taxon>
    </lineage>
</organism>
<proteinExistence type="predicted"/>
<accession>T1GI41</accession>
<dbReference type="HOGENOM" id="CLU_2747380_0_0_1"/>
<evidence type="ECO:0000313" key="2">
    <source>
        <dbReference type="Proteomes" id="UP000015102"/>
    </source>
</evidence>
<dbReference type="EnsemblMetazoa" id="MESCA003108-RA">
    <property type="protein sequence ID" value="MESCA003108-PA"/>
    <property type="gene ID" value="MESCA003108"/>
</dbReference>
<name>T1GI41_MEGSC</name>
<keyword evidence="2" id="KW-1185">Reference proteome</keyword>
<protein>
    <submittedName>
        <fullName evidence="1">Uncharacterized protein</fullName>
    </submittedName>
</protein>
<dbReference type="PANTHER" id="PTHR39387:SF1">
    <property type="entry name" value="SHAVENOID, ISOFORM B"/>
    <property type="match status" value="1"/>
</dbReference>
<dbReference type="GO" id="GO:0005938">
    <property type="term" value="C:cell cortex"/>
    <property type="evidence" value="ECO:0007669"/>
    <property type="project" value="TreeGrafter"/>
</dbReference>
<reference evidence="1" key="2">
    <citation type="submission" date="2015-06" db="UniProtKB">
        <authorList>
            <consortium name="EnsemblMetazoa"/>
        </authorList>
    </citation>
    <scope>IDENTIFICATION</scope>
</reference>
<evidence type="ECO:0000313" key="1">
    <source>
        <dbReference type="EnsemblMetazoa" id="MESCA003108-PA"/>
    </source>
</evidence>
<dbReference type="STRING" id="36166.T1GI41"/>
<dbReference type="EMBL" id="CAQQ02391876">
    <property type="status" value="NOT_ANNOTATED_CDS"/>
    <property type="molecule type" value="Genomic_DNA"/>
</dbReference>
<dbReference type="GO" id="GO:0035317">
    <property type="term" value="P:imaginal disc-derived wing hair organization"/>
    <property type="evidence" value="ECO:0007669"/>
    <property type="project" value="TreeGrafter"/>
</dbReference>
<dbReference type="PANTHER" id="PTHR39387">
    <property type="entry name" value="SHAVENOID, ISOFORM B"/>
    <property type="match status" value="1"/>
</dbReference>